<gene>
    <name evidence="1" type="ORF">H206_01822</name>
</gene>
<reference evidence="1 2" key="1">
    <citation type="submission" date="2017-01" db="EMBL/GenBank/DDBJ databases">
        <title>The cable genome- insights into the physiology and evolution of filamentous bacteria capable of sulfide oxidation via long distance electron transfer.</title>
        <authorList>
            <person name="Schreiber L."/>
            <person name="Bjerg J.T."/>
            <person name="Boggild A."/>
            <person name="Van De Vossenberg J."/>
            <person name="Meysman F."/>
            <person name="Nielsen L.P."/>
            <person name="Schramm A."/>
            <person name="Kjeldsen K.U."/>
        </authorList>
    </citation>
    <scope>NUCLEOTIDE SEQUENCE [LARGE SCALE GENOMIC DNA]</scope>
    <source>
        <strain evidence="1">MCF</strain>
    </source>
</reference>
<keyword evidence="1" id="KW-0808">Transferase</keyword>
<proteinExistence type="predicted"/>
<dbReference type="PANTHER" id="PTHR12526">
    <property type="entry name" value="GLYCOSYLTRANSFERASE"/>
    <property type="match status" value="1"/>
</dbReference>
<name>A0A3S3R8H8_9BACT</name>
<dbReference type="PANTHER" id="PTHR12526:SF637">
    <property type="entry name" value="GLYCOSYLTRANSFERASE EPSF-RELATED"/>
    <property type="match status" value="1"/>
</dbReference>
<sequence>MDRSLRIHVIGKDAWALGTEDRLARACLATFATVVDSESEADFIHTVDVEDTAARIYRGEFVPAKPIVGAVNNHPTRLVEWPGFLRTAQQYMHLVPQSSLAAADMERLGIAFPGQVRIATDAESYSVLNGDDPEFIRFRRQLGIPKDVYLIGLLQRDSEGRDLAVPKRQKGPDIFLGLMKLLQKQLPEKTGRKVHILLGGPRRHWIRAALDQHNIPYTFVGKEIAGDDYPENILDKQTMCMLYNMLDLYVIPTRWEGAPRQVFDVLECGRKIISTPVGIAPDILSPECIFESLAQGVEIILRDMECGFLEQFIEPGRRRIQEVHSIESVGREWEKVYRRLWEGEGGGKRVVSGQHLGGQSAPNRFSGAWSQPFAAVLEKTRLGRIKKEYCPKHLGLVVNDGVPSGSSGLFVQLGKRLRQQGVQITLQSPYERSVLIWNVPLDTPEYLSKYLGNDSKKVILVLDEMCCARLLQESQKLQDDSGRGWKHPLLERAEVTILTSDIDVVRLHRAGIKLNNPMVLRFPSDPVIFSPKRSAELQLQHQTASRCLVFLDPEKKQHTEWVEALGKQVDVACHVVSKKKWGSLLDVERATIAQEQSFAVILSEEIDRKTVSEVLACGLPCLYTNRLHEIKSLVGMAGVGVDDMKTFVEGGALLYKERDCFASAILMPSLDEAALVLADLVYKS</sequence>
<dbReference type="AlphaFoldDB" id="A0A3S3R8H8"/>
<dbReference type="CDD" id="cd03801">
    <property type="entry name" value="GT4_PimA-like"/>
    <property type="match status" value="1"/>
</dbReference>
<dbReference type="Proteomes" id="UP000287853">
    <property type="component" value="Unassembled WGS sequence"/>
</dbReference>
<accession>A0A3S3R8H8</accession>
<organism evidence="1 2">
    <name type="scientific">Candidatus Electrothrix aarhusensis</name>
    <dbReference type="NCBI Taxonomy" id="1859131"/>
    <lineage>
        <taxon>Bacteria</taxon>
        <taxon>Pseudomonadati</taxon>
        <taxon>Thermodesulfobacteriota</taxon>
        <taxon>Desulfobulbia</taxon>
        <taxon>Desulfobulbales</taxon>
        <taxon>Desulfobulbaceae</taxon>
        <taxon>Candidatus Electrothrix</taxon>
    </lineage>
</organism>
<evidence type="ECO:0000313" key="2">
    <source>
        <dbReference type="Proteomes" id="UP000287853"/>
    </source>
</evidence>
<dbReference type="GO" id="GO:0016740">
    <property type="term" value="F:transferase activity"/>
    <property type="evidence" value="ECO:0007669"/>
    <property type="project" value="UniProtKB-KW"/>
</dbReference>
<protein>
    <submittedName>
        <fullName evidence="1">Glycosyltransferase</fullName>
    </submittedName>
</protein>
<comment type="caution">
    <text evidence="1">The sequence shown here is derived from an EMBL/GenBank/DDBJ whole genome shotgun (WGS) entry which is preliminary data.</text>
</comment>
<keyword evidence="2" id="KW-1185">Reference proteome</keyword>
<dbReference type="Gene3D" id="3.40.50.2000">
    <property type="entry name" value="Glycogen Phosphorylase B"/>
    <property type="match status" value="1"/>
</dbReference>
<dbReference type="EMBL" id="MTKO01000052">
    <property type="protein sequence ID" value="RWX46771.1"/>
    <property type="molecule type" value="Genomic_DNA"/>
</dbReference>
<dbReference type="SUPFAM" id="SSF53756">
    <property type="entry name" value="UDP-Glycosyltransferase/glycogen phosphorylase"/>
    <property type="match status" value="1"/>
</dbReference>
<evidence type="ECO:0000313" key="1">
    <source>
        <dbReference type="EMBL" id="RWX46771.1"/>
    </source>
</evidence>